<keyword evidence="2" id="KW-1185">Reference proteome</keyword>
<dbReference type="RefSeq" id="XP_038743657.1">
    <property type="nucleotide sequence ID" value="XM_038890894.1"/>
</dbReference>
<proteinExistence type="predicted"/>
<organism evidence="1 2">
    <name type="scientific">Colletotrichum karsti</name>
    <dbReference type="NCBI Taxonomy" id="1095194"/>
    <lineage>
        <taxon>Eukaryota</taxon>
        <taxon>Fungi</taxon>
        <taxon>Dikarya</taxon>
        <taxon>Ascomycota</taxon>
        <taxon>Pezizomycotina</taxon>
        <taxon>Sordariomycetes</taxon>
        <taxon>Hypocreomycetidae</taxon>
        <taxon>Glomerellales</taxon>
        <taxon>Glomerellaceae</taxon>
        <taxon>Colletotrichum</taxon>
        <taxon>Colletotrichum boninense species complex</taxon>
    </lineage>
</organism>
<dbReference type="GeneID" id="62163968"/>
<evidence type="ECO:0000313" key="1">
    <source>
        <dbReference type="EMBL" id="KAF9874196.1"/>
    </source>
</evidence>
<reference evidence="1" key="1">
    <citation type="submission" date="2020-03" db="EMBL/GenBank/DDBJ databases">
        <authorList>
            <person name="He L."/>
        </authorList>
    </citation>
    <scope>NUCLEOTIDE SEQUENCE</scope>
    <source>
        <strain evidence="1">CkLH20</strain>
    </source>
</reference>
<protein>
    <submittedName>
        <fullName evidence="1">Uncharacterized protein</fullName>
    </submittedName>
</protein>
<reference evidence="1" key="2">
    <citation type="submission" date="2020-11" db="EMBL/GenBank/DDBJ databases">
        <title>Whole genome sequencing of Colletotrichum sp.</title>
        <authorList>
            <person name="Li H."/>
        </authorList>
    </citation>
    <scope>NUCLEOTIDE SEQUENCE</scope>
    <source>
        <strain evidence="1">CkLH20</strain>
    </source>
</reference>
<dbReference type="Proteomes" id="UP000781932">
    <property type="component" value="Unassembled WGS sequence"/>
</dbReference>
<evidence type="ECO:0000313" key="2">
    <source>
        <dbReference type="Proteomes" id="UP000781932"/>
    </source>
</evidence>
<dbReference type="EMBL" id="JAATWM020000027">
    <property type="protein sequence ID" value="KAF9874196.1"/>
    <property type="molecule type" value="Genomic_DNA"/>
</dbReference>
<comment type="caution">
    <text evidence="1">The sequence shown here is derived from an EMBL/GenBank/DDBJ whole genome shotgun (WGS) entry which is preliminary data.</text>
</comment>
<dbReference type="OrthoDB" id="4821178at2759"/>
<sequence length="162" mass="18649">MSSYKYPATNPEAHDEAVVDNKANIDETMETMGFMNEYLKEQIQEMRQNAAKANKARKATILADADVAERIRLAQWEQTCEMAAQAAAMAAENGRLSEAYSQRNRHKARKFRKGTTKICIYCYKRHFENDECRRHLVLDEYPVLFPHLDHDGRTAKSHVDAP</sequence>
<name>A0A9P6I3C7_9PEZI</name>
<dbReference type="AlphaFoldDB" id="A0A9P6I3C7"/>
<gene>
    <name evidence="1" type="ORF">CkaCkLH20_08179</name>
</gene>
<accession>A0A9P6I3C7</accession>